<dbReference type="GO" id="GO:0005829">
    <property type="term" value="C:cytosol"/>
    <property type="evidence" value="ECO:0007669"/>
    <property type="project" value="TreeGrafter"/>
</dbReference>
<gene>
    <name evidence="1" type="ORF">AM506_15415</name>
</gene>
<dbReference type="NCBIfam" id="TIGR01484">
    <property type="entry name" value="HAD-SF-IIB"/>
    <property type="match status" value="1"/>
</dbReference>
<dbReference type="eggNOG" id="COG0561">
    <property type="taxonomic scope" value="Bacteria"/>
</dbReference>
<dbReference type="Pfam" id="PF08282">
    <property type="entry name" value="Hydrolase_3"/>
    <property type="match status" value="1"/>
</dbReference>
<name>A0A0P6WMM2_9BACI</name>
<evidence type="ECO:0008006" key="3">
    <source>
        <dbReference type="Google" id="ProtNLM"/>
    </source>
</evidence>
<dbReference type="SFLD" id="SFLDS00003">
    <property type="entry name" value="Haloacid_Dehalogenase"/>
    <property type="match status" value="1"/>
</dbReference>
<dbReference type="InterPro" id="IPR023214">
    <property type="entry name" value="HAD_sf"/>
</dbReference>
<accession>A0A0P6WMM2</accession>
<dbReference type="AlphaFoldDB" id="A0A0P6WMM2"/>
<dbReference type="PROSITE" id="PS01228">
    <property type="entry name" value="COF_1"/>
    <property type="match status" value="1"/>
</dbReference>
<dbReference type="EMBL" id="LIXZ01000013">
    <property type="protein sequence ID" value="KPL58717.1"/>
    <property type="molecule type" value="Genomic_DNA"/>
</dbReference>
<comment type="caution">
    <text evidence="1">The sequence shown here is derived from an EMBL/GenBank/DDBJ whole genome shotgun (WGS) entry which is preliminary data.</text>
</comment>
<dbReference type="CDD" id="cd07516">
    <property type="entry name" value="HAD_Pase"/>
    <property type="match status" value="1"/>
</dbReference>
<dbReference type="NCBIfam" id="TIGR00099">
    <property type="entry name" value="Cof-subfamily"/>
    <property type="match status" value="1"/>
</dbReference>
<proteinExistence type="predicted"/>
<dbReference type="PANTHER" id="PTHR10000:SF55">
    <property type="entry name" value="5-AMINO-6-(5-PHOSPHO-D-RIBITYLAMINO)URACIL PHOSPHATASE YCSE"/>
    <property type="match status" value="1"/>
</dbReference>
<protein>
    <recommendedName>
        <fullName evidence="3">Phosphoglycolate phosphatase</fullName>
    </recommendedName>
</protein>
<dbReference type="InterPro" id="IPR006379">
    <property type="entry name" value="HAD-SF_hydro_IIB"/>
</dbReference>
<evidence type="ECO:0000313" key="1">
    <source>
        <dbReference type="EMBL" id="KPL58717.1"/>
    </source>
</evidence>
<dbReference type="GO" id="GO:0000287">
    <property type="term" value="F:magnesium ion binding"/>
    <property type="evidence" value="ECO:0007669"/>
    <property type="project" value="TreeGrafter"/>
</dbReference>
<dbReference type="GO" id="GO:0016791">
    <property type="term" value="F:phosphatase activity"/>
    <property type="evidence" value="ECO:0007669"/>
    <property type="project" value="TreeGrafter"/>
</dbReference>
<reference evidence="1 2" key="1">
    <citation type="submission" date="2015-08" db="EMBL/GenBank/DDBJ databases">
        <title>Draft Genome Sequence of Bacillus vietnamensis UCD-SED5.</title>
        <authorList>
            <person name="Lee R.D."/>
            <person name="Jospin G."/>
            <person name="Lang J.M."/>
            <person name="Coil D.A."/>
            <person name="Eisen J.A."/>
        </authorList>
    </citation>
    <scope>NUCLEOTIDE SEQUENCE [LARGE SCALE GENOMIC DNA]</scope>
    <source>
        <strain evidence="1 2">UCD-SED5</strain>
    </source>
</reference>
<dbReference type="PANTHER" id="PTHR10000">
    <property type="entry name" value="PHOSPHOSERINE PHOSPHATASE"/>
    <property type="match status" value="1"/>
</dbReference>
<sequence>MNEKKDVIRMKDIKLIALDMDGTLVNHEGEVSPENEQAIQRAKEKGIHVVLSTGRSLFTCRDISDELGRSSYLVTVNGGEIYDHEYNLVDRIPLDIDLVKQLWELKEEHDVYFWSSTSQGLFNSRKTFNQDIESYNWLKFGFDIQDDDVRKVMMDELVKNEALEITNSSPTNIEINPAGVNKAAALVKVCKWLDLSMDQVMAVGDSMNDIAMIREAGFGVAMGNAQEAVKEAADWVTGINTDHGVAQAIDKVLKEMN</sequence>
<dbReference type="Proteomes" id="UP000050398">
    <property type="component" value="Unassembled WGS sequence"/>
</dbReference>
<dbReference type="SFLD" id="SFLDG01144">
    <property type="entry name" value="C2.B.4:_PGP_Like"/>
    <property type="match status" value="1"/>
</dbReference>
<dbReference type="PROSITE" id="PS01229">
    <property type="entry name" value="COF_2"/>
    <property type="match status" value="1"/>
</dbReference>
<dbReference type="InterPro" id="IPR000150">
    <property type="entry name" value="Cof"/>
</dbReference>
<organism evidence="1 2">
    <name type="scientific">Rossellomorea vietnamensis</name>
    <dbReference type="NCBI Taxonomy" id="218284"/>
    <lineage>
        <taxon>Bacteria</taxon>
        <taxon>Bacillati</taxon>
        <taxon>Bacillota</taxon>
        <taxon>Bacilli</taxon>
        <taxon>Bacillales</taxon>
        <taxon>Bacillaceae</taxon>
        <taxon>Rossellomorea</taxon>
    </lineage>
</organism>
<dbReference type="PATRIC" id="fig|218284.4.peg.1278"/>
<dbReference type="Gene3D" id="3.40.50.1000">
    <property type="entry name" value="HAD superfamily/HAD-like"/>
    <property type="match status" value="1"/>
</dbReference>
<dbReference type="InterPro" id="IPR036412">
    <property type="entry name" value="HAD-like_sf"/>
</dbReference>
<dbReference type="SFLD" id="SFLDG01140">
    <property type="entry name" value="C2.B:_Phosphomannomutase_and_P"/>
    <property type="match status" value="1"/>
</dbReference>
<dbReference type="SUPFAM" id="SSF56784">
    <property type="entry name" value="HAD-like"/>
    <property type="match status" value="1"/>
</dbReference>
<evidence type="ECO:0000313" key="2">
    <source>
        <dbReference type="Proteomes" id="UP000050398"/>
    </source>
</evidence>
<dbReference type="NCBIfam" id="TIGR01482">
    <property type="entry name" value="SPP-subfamily"/>
    <property type="match status" value="1"/>
</dbReference>
<dbReference type="Gene3D" id="3.30.1240.10">
    <property type="match status" value="1"/>
</dbReference>